<evidence type="ECO:0000256" key="1">
    <source>
        <dbReference type="SAM" id="MobiDB-lite"/>
    </source>
</evidence>
<dbReference type="EMBL" id="MNAD01001363">
    <property type="protein sequence ID" value="OJT06025.1"/>
    <property type="molecule type" value="Genomic_DNA"/>
</dbReference>
<dbReference type="Proteomes" id="UP000184267">
    <property type="component" value="Unassembled WGS sequence"/>
</dbReference>
<feature type="region of interest" description="Disordered" evidence="1">
    <location>
        <begin position="92"/>
        <end position="120"/>
    </location>
</feature>
<dbReference type="AlphaFoldDB" id="A0A1M2VEK2"/>
<name>A0A1M2VEK2_TRAPU</name>
<evidence type="ECO:0008006" key="4">
    <source>
        <dbReference type="Google" id="ProtNLM"/>
    </source>
</evidence>
<dbReference type="OrthoDB" id="3036049at2759"/>
<evidence type="ECO:0000313" key="3">
    <source>
        <dbReference type="Proteomes" id="UP000184267"/>
    </source>
</evidence>
<comment type="caution">
    <text evidence="2">The sequence shown here is derived from an EMBL/GenBank/DDBJ whole genome shotgun (WGS) entry which is preliminary data.</text>
</comment>
<organism evidence="2 3">
    <name type="scientific">Trametes pubescens</name>
    <name type="common">White-rot fungus</name>
    <dbReference type="NCBI Taxonomy" id="154538"/>
    <lineage>
        <taxon>Eukaryota</taxon>
        <taxon>Fungi</taxon>
        <taxon>Dikarya</taxon>
        <taxon>Basidiomycota</taxon>
        <taxon>Agaricomycotina</taxon>
        <taxon>Agaricomycetes</taxon>
        <taxon>Polyporales</taxon>
        <taxon>Polyporaceae</taxon>
        <taxon>Trametes</taxon>
    </lineage>
</organism>
<evidence type="ECO:0000313" key="2">
    <source>
        <dbReference type="EMBL" id="OJT06025.1"/>
    </source>
</evidence>
<sequence length="357" mass="38808">MPADCAAGASLSDTERREVGVQADPEPCGTCAVSAPVATPETVTPCKDEELWFEDGTLILIARDVKFRIYKGPLIAHSPVFKDMLSLPQPVPASGGQAKAGADVDGEDGAPAHTNSHSIGPVEPSFDEISACMRLGHKYQCDQMVQRSIDYLKDYFPDDIDVWVDDAPHDPPKFEPIHRIGVVNLARTTGADALLPVALARCCLLDGEIVGGFAREDGTQEVLARADLARVFAGKARLMHTNVYATHRVFRQAVAKECRRAKACEGVLKRLLGELVQDEAVMDPLRLTYAWGAYVDRIEVKKGDGERELCAKCYAMLKTERVKEEQRALFRALPGMMGVTVDGWATKPGMDAAASTP</sequence>
<feature type="region of interest" description="Disordered" evidence="1">
    <location>
        <begin position="1"/>
        <end position="23"/>
    </location>
</feature>
<keyword evidence="3" id="KW-1185">Reference proteome</keyword>
<protein>
    <recommendedName>
        <fullName evidence="4">BTB domain-containing protein</fullName>
    </recommendedName>
</protein>
<accession>A0A1M2VEK2</accession>
<dbReference type="OMA" id="DEISACM"/>
<dbReference type="STRING" id="154538.A0A1M2VEK2"/>
<gene>
    <name evidence="2" type="ORF">TRAPUB_3123</name>
</gene>
<reference evidence="2 3" key="1">
    <citation type="submission" date="2016-10" db="EMBL/GenBank/DDBJ databases">
        <title>Genome sequence of the basidiomycete white-rot fungus Trametes pubescens.</title>
        <authorList>
            <person name="Makela M.R."/>
            <person name="Granchi Z."/>
            <person name="Peng M."/>
            <person name="De Vries R.P."/>
            <person name="Grigoriev I."/>
            <person name="Riley R."/>
            <person name="Hilden K."/>
        </authorList>
    </citation>
    <scope>NUCLEOTIDE SEQUENCE [LARGE SCALE GENOMIC DNA]</scope>
    <source>
        <strain evidence="2 3">FBCC735</strain>
    </source>
</reference>
<proteinExistence type="predicted"/>